<sequence length="414" mass="49305">MSDQIEKQLFGELKGSERAMFDALLKSYYLDDDQLDYLHRYYKPIFTIGDEENCICLSNKKYFECCKPKVLATSAQRDNYISILEVISKPELKEKYLEQEKGYFKTAVLQQNQAACLINDCQNPVIEIALYQQMPTKPQLFLDRYNEKHYFKNINTNFLDLVNPAETPYTFSVICHEHHDKLLSNNKLADQIKALLINYYDNLIDHHVAYQTFLQYSHLLSVAEQVIMTLKLKKIIKLHYFYDLELMRITSDLNNDRNSYIIKEISLTKKINVLQCNDILLAQLTPITFQAINSPNNPFLPNKILYANIIHYDKHSSIKFVYHKNNRIYNTYFEEWDEKIKTPKQWENFISSLIINLSNHFLLDQKYYEKLNEKQKQMLNIYYYNRFEQPRNSGQEMMLQTFINNFHNGINIIK</sequence>
<gene>
    <name evidence="1" type="ORF">SSYRP_v1c05050</name>
</gene>
<dbReference type="PATRIC" id="fig|1276229.3.peg.500"/>
<evidence type="ECO:0000313" key="1">
    <source>
        <dbReference type="EMBL" id="AGM26097.1"/>
    </source>
</evidence>
<dbReference type="EMBL" id="CP005078">
    <property type="protein sequence ID" value="AGM26097.1"/>
    <property type="molecule type" value="Genomic_DNA"/>
</dbReference>
<accession>R4U3U4</accession>
<dbReference type="AlphaFoldDB" id="R4U3U4"/>
<dbReference type="RefSeq" id="WP_016340743.1">
    <property type="nucleotide sequence ID" value="NC_021284.1"/>
</dbReference>
<dbReference type="STRING" id="1276229.SSYRP_v1c05050"/>
<protein>
    <submittedName>
        <fullName evidence="1">Uncharacterized protein</fullName>
    </submittedName>
</protein>
<reference evidence="1 2" key="1">
    <citation type="journal article" date="2013" name="Genome Biol. Evol.">
        <title>Complete genomes of two dipteran-associated spiroplasmas provided insights into the origin, dynamics, and impacts of viral invasion in spiroplasma.</title>
        <authorList>
            <person name="Ku C."/>
            <person name="Lo W.S."/>
            <person name="Chen L.L."/>
            <person name="Kuo C.H."/>
        </authorList>
    </citation>
    <scope>NUCLEOTIDE SEQUENCE [LARGE SCALE GENOMIC DNA]</scope>
    <source>
        <strain evidence="1">EA-1</strain>
    </source>
</reference>
<organism evidence="1 2">
    <name type="scientific">Spiroplasma syrphidicola EA-1</name>
    <dbReference type="NCBI Taxonomy" id="1276229"/>
    <lineage>
        <taxon>Bacteria</taxon>
        <taxon>Bacillati</taxon>
        <taxon>Mycoplasmatota</taxon>
        <taxon>Mollicutes</taxon>
        <taxon>Entomoplasmatales</taxon>
        <taxon>Spiroplasmataceae</taxon>
        <taxon>Spiroplasma</taxon>
    </lineage>
</organism>
<keyword evidence="2" id="KW-1185">Reference proteome</keyword>
<dbReference type="Proteomes" id="UP000013963">
    <property type="component" value="Chromosome"/>
</dbReference>
<proteinExistence type="predicted"/>
<evidence type="ECO:0000313" key="2">
    <source>
        <dbReference type="Proteomes" id="UP000013963"/>
    </source>
</evidence>
<dbReference type="KEGG" id="ssyr:SSYRP_v1c05050"/>
<dbReference type="HOGENOM" id="CLU_619488_0_0_14"/>
<dbReference type="OrthoDB" id="390238at2"/>
<name>R4U3U4_9MOLU</name>